<feature type="compositionally biased region" description="Polar residues" evidence="1">
    <location>
        <begin position="163"/>
        <end position="174"/>
    </location>
</feature>
<feature type="region of interest" description="Disordered" evidence="1">
    <location>
        <begin position="793"/>
        <end position="843"/>
    </location>
</feature>
<dbReference type="OrthoDB" id="3367059at2759"/>
<evidence type="ECO:0000313" key="4">
    <source>
        <dbReference type="Proteomes" id="UP000246740"/>
    </source>
</evidence>
<evidence type="ECO:0000313" key="3">
    <source>
        <dbReference type="EMBL" id="PWY99293.1"/>
    </source>
</evidence>
<sequence length="843" mass="89130">MSASTSRSFSSVSSSGPSTPWLSPSISSSNWRDGTQHLGSARRSQRTSTEKHDHVAAAYVPNVDPRAASHSMSQDWWEHVLPPGQLAERLRKAKRSTSASRRRNNPALANATPSERSAWKSLSGLPLDRSVSASHSPDMSASSSHRSSVWSQASLSGFRLDDNSGSNTASSADVSSDEYPSPTGSRSPEYRHQPATSTVFGLFESDSLAGPHTVHVPTSPRQSVHPWPSSQSFVSTTSFHSAPVSRSSSTRRARVRSADGMTPGTLNSTAPANVPSAPSSNASSKPLHSSTVPNSFAHRHAKRLSGQFIPHSLPGTPEVSSDDDTNSDSRSSVTTTTQHTRRVSITTTTIRSSSRMSSPPTILRSNFDRPEQPALDISDEDLPFGAGRRSRHVSFDSSAFAKGTSREGPSQDPTSVRSSQSAFDFTNLPSRDYASPFESLPGRSNSTRRPRQGTRVNGRKATSFSLPGSRRGSIHESMPYVFAGSPFEATPFAADSNFGTKPAPKSGHSSAHRRSMSVPDVALLDSLNVAQKQLASAGSLALTLTRQLSAPLRPMFHLTLFLSISSITVVSLACFLFASYALTAWDDVGKRTQKVGRAAGKTREKVETTLSWGMRMLSNPDGSEPSASATEPRRSSRRQHSESNPCGVDGQDRASQGFTKSGHVVFLPLRMALAGTGSILHRVAPASIAGLFGQSDSVHAKSSRAKNKAGKPSSLPPRPPLSTLVPSIMFTLVLAIGAGLASFFASRRAAAEAAAAAGGGAAGSTHAMPASMSSSGGDSSYGMPSAAYVHVPSASRPVSPSSSPFLGRSRFPSNDTGTKPQLRRHFDADFPASSPQTATVAAS</sequence>
<feature type="region of interest" description="Disordered" evidence="1">
    <location>
        <begin position="157"/>
        <end position="192"/>
    </location>
</feature>
<evidence type="ECO:0000256" key="2">
    <source>
        <dbReference type="SAM" id="Phobius"/>
    </source>
</evidence>
<dbReference type="Proteomes" id="UP000246740">
    <property type="component" value="Unassembled WGS sequence"/>
</dbReference>
<name>A0A317XLT9_9BASI</name>
<dbReference type="EMBL" id="KZ819195">
    <property type="protein sequence ID" value="PWY99293.1"/>
    <property type="molecule type" value="Genomic_DNA"/>
</dbReference>
<dbReference type="AlphaFoldDB" id="A0A317XLT9"/>
<reference evidence="3 4" key="1">
    <citation type="journal article" date="2018" name="Mol. Biol. Evol.">
        <title>Broad Genomic Sampling Reveals a Smut Pathogenic Ancestry of the Fungal Clade Ustilaginomycotina.</title>
        <authorList>
            <person name="Kijpornyongpan T."/>
            <person name="Mondo S.J."/>
            <person name="Barry K."/>
            <person name="Sandor L."/>
            <person name="Lee J."/>
            <person name="Lipzen A."/>
            <person name="Pangilinan J."/>
            <person name="LaButti K."/>
            <person name="Hainaut M."/>
            <person name="Henrissat B."/>
            <person name="Grigoriev I.V."/>
            <person name="Spatafora J.W."/>
            <person name="Aime M.C."/>
        </authorList>
    </citation>
    <scope>NUCLEOTIDE SEQUENCE [LARGE SCALE GENOMIC DNA]</scope>
    <source>
        <strain evidence="3 4">MCA 3645</strain>
    </source>
</reference>
<feature type="compositionally biased region" description="Low complexity" evidence="1">
    <location>
        <begin position="793"/>
        <end position="804"/>
    </location>
</feature>
<feature type="compositionally biased region" description="Low complexity" evidence="1">
    <location>
        <begin position="267"/>
        <end position="284"/>
    </location>
</feature>
<organism evidence="3 4">
    <name type="scientific">Testicularia cyperi</name>
    <dbReference type="NCBI Taxonomy" id="1882483"/>
    <lineage>
        <taxon>Eukaryota</taxon>
        <taxon>Fungi</taxon>
        <taxon>Dikarya</taxon>
        <taxon>Basidiomycota</taxon>
        <taxon>Ustilaginomycotina</taxon>
        <taxon>Ustilaginomycetes</taxon>
        <taxon>Ustilaginales</taxon>
        <taxon>Anthracoideaceae</taxon>
        <taxon>Testicularia</taxon>
    </lineage>
</organism>
<feature type="region of interest" description="Disordered" evidence="1">
    <location>
        <begin position="211"/>
        <end position="293"/>
    </location>
</feature>
<dbReference type="STRING" id="1882483.A0A317XLT9"/>
<feature type="compositionally biased region" description="Low complexity" evidence="1">
    <location>
        <begin position="1"/>
        <end position="29"/>
    </location>
</feature>
<protein>
    <submittedName>
        <fullName evidence="3">Uncharacterized protein</fullName>
    </submittedName>
</protein>
<feature type="compositionally biased region" description="Polar residues" evidence="1">
    <location>
        <begin position="407"/>
        <end position="429"/>
    </location>
</feature>
<feature type="region of interest" description="Disordered" evidence="1">
    <location>
        <begin position="307"/>
        <end position="471"/>
    </location>
</feature>
<feature type="region of interest" description="Disordered" evidence="1">
    <location>
        <begin position="609"/>
        <end position="654"/>
    </location>
</feature>
<keyword evidence="2" id="KW-1133">Transmembrane helix</keyword>
<keyword evidence="4" id="KW-1185">Reference proteome</keyword>
<proteinExistence type="predicted"/>
<feature type="region of interest" description="Disordered" evidence="1">
    <location>
        <begin position="1"/>
        <end position="121"/>
    </location>
</feature>
<feature type="compositionally biased region" description="Basic residues" evidence="1">
    <location>
        <begin position="91"/>
        <end position="104"/>
    </location>
</feature>
<keyword evidence="2" id="KW-0812">Transmembrane</keyword>
<feature type="compositionally biased region" description="Polar residues" evidence="1">
    <location>
        <begin position="833"/>
        <end position="843"/>
    </location>
</feature>
<evidence type="ECO:0000256" key="1">
    <source>
        <dbReference type="SAM" id="MobiDB-lite"/>
    </source>
</evidence>
<gene>
    <name evidence="3" type="ORF">BCV70DRAFT_115861</name>
</gene>
<feature type="transmembrane region" description="Helical" evidence="2">
    <location>
        <begin position="556"/>
        <end position="582"/>
    </location>
</feature>
<feature type="region of interest" description="Disordered" evidence="1">
    <location>
        <begin position="699"/>
        <end position="721"/>
    </location>
</feature>
<keyword evidence="2" id="KW-0472">Membrane</keyword>
<feature type="compositionally biased region" description="Low complexity" evidence="1">
    <location>
        <begin position="328"/>
        <end position="358"/>
    </location>
</feature>
<feature type="transmembrane region" description="Helical" evidence="2">
    <location>
        <begin position="724"/>
        <end position="745"/>
    </location>
</feature>
<feature type="compositionally biased region" description="Polar residues" evidence="1">
    <location>
        <begin position="228"/>
        <end position="240"/>
    </location>
</feature>
<dbReference type="InParanoid" id="A0A317XLT9"/>
<accession>A0A317XLT9</accession>